<dbReference type="PANTHER" id="PTHR48111:SF40">
    <property type="entry name" value="PHOSPHATE REGULON TRANSCRIPTIONAL REGULATORY PROTEIN PHOB"/>
    <property type="match status" value="1"/>
</dbReference>
<dbReference type="InterPro" id="IPR036388">
    <property type="entry name" value="WH-like_DNA-bd_sf"/>
</dbReference>
<evidence type="ECO:0000256" key="4">
    <source>
        <dbReference type="PROSITE-ProRule" id="PRU00169"/>
    </source>
</evidence>
<evidence type="ECO:0000256" key="3">
    <source>
        <dbReference type="ARBA" id="ARBA00023125"/>
    </source>
</evidence>
<dbReference type="GO" id="GO:0006355">
    <property type="term" value="P:regulation of DNA-templated transcription"/>
    <property type="evidence" value="ECO:0007669"/>
    <property type="project" value="InterPro"/>
</dbReference>
<dbReference type="GO" id="GO:0032993">
    <property type="term" value="C:protein-DNA complex"/>
    <property type="evidence" value="ECO:0007669"/>
    <property type="project" value="TreeGrafter"/>
</dbReference>
<dbReference type="EMBL" id="FMUE01000016">
    <property type="protein sequence ID" value="SCX34718.1"/>
    <property type="molecule type" value="Genomic_DNA"/>
</dbReference>
<proteinExistence type="predicted"/>
<dbReference type="InterPro" id="IPR011006">
    <property type="entry name" value="CheY-like_superfamily"/>
</dbReference>
<dbReference type="PANTHER" id="PTHR48111">
    <property type="entry name" value="REGULATOR OF RPOS"/>
    <property type="match status" value="1"/>
</dbReference>
<keyword evidence="1" id="KW-0597">Phosphoprotein</keyword>
<dbReference type="CDD" id="cd00383">
    <property type="entry name" value="trans_reg_C"/>
    <property type="match status" value="1"/>
</dbReference>
<evidence type="ECO:0000256" key="5">
    <source>
        <dbReference type="PROSITE-ProRule" id="PRU01091"/>
    </source>
</evidence>
<gene>
    <name evidence="6" type="primary">phoB_3</name>
    <name evidence="6" type="ORF">DSM25559_4598</name>
</gene>
<dbReference type="InterPro" id="IPR001867">
    <property type="entry name" value="OmpR/PhoB-type_DNA-bd"/>
</dbReference>
<dbReference type="InterPro" id="IPR039420">
    <property type="entry name" value="WalR-like"/>
</dbReference>
<keyword evidence="3 5" id="KW-0238">DNA-binding</keyword>
<accession>A0A1R3U122</accession>
<dbReference type="Gene3D" id="1.10.10.10">
    <property type="entry name" value="Winged helix-like DNA-binding domain superfamily/Winged helix DNA-binding domain"/>
    <property type="match status" value="1"/>
</dbReference>
<dbReference type="Gene3D" id="3.40.50.2300">
    <property type="match status" value="1"/>
</dbReference>
<dbReference type="InterPro" id="IPR001789">
    <property type="entry name" value="Sig_transdc_resp-reg_receiver"/>
</dbReference>
<dbReference type="AlphaFoldDB" id="A0A1R3U122"/>
<dbReference type="InterPro" id="IPR016032">
    <property type="entry name" value="Sig_transdc_resp-reg_C-effctor"/>
</dbReference>
<dbReference type="PROSITE" id="PS50110">
    <property type="entry name" value="RESPONSE_REGULATORY"/>
    <property type="match status" value="1"/>
</dbReference>
<evidence type="ECO:0000256" key="1">
    <source>
        <dbReference type="ARBA" id="ARBA00022553"/>
    </source>
</evidence>
<dbReference type="SUPFAM" id="SSF52172">
    <property type="entry name" value="CheY-like"/>
    <property type="match status" value="1"/>
</dbReference>
<reference evidence="7" key="1">
    <citation type="submission" date="2016-10" db="EMBL/GenBank/DDBJ databases">
        <authorList>
            <person name="Wibberg D."/>
        </authorList>
    </citation>
    <scope>NUCLEOTIDE SEQUENCE [LARGE SCALE GENOMIC DNA]</scope>
</reference>
<dbReference type="Pfam" id="PF00486">
    <property type="entry name" value="Trans_reg_C"/>
    <property type="match status" value="1"/>
</dbReference>
<dbReference type="PROSITE" id="PS51755">
    <property type="entry name" value="OMPR_PHOB"/>
    <property type="match status" value="1"/>
</dbReference>
<dbReference type="GO" id="GO:0000976">
    <property type="term" value="F:transcription cis-regulatory region binding"/>
    <property type="evidence" value="ECO:0007669"/>
    <property type="project" value="TreeGrafter"/>
</dbReference>
<evidence type="ECO:0000313" key="7">
    <source>
        <dbReference type="Proteomes" id="UP000187891"/>
    </source>
</evidence>
<organism evidence="6 7">
    <name type="scientific">Agrobacterium rosae</name>
    <dbReference type="NCBI Taxonomy" id="1972867"/>
    <lineage>
        <taxon>Bacteria</taxon>
        <taxon>Pseudomonadati</taxon>
        <taxon>Pseudomonadota</taxon>
        <taxon>Alphaproteobacteria</taxon>
        <taxon>Hyphomicrobiales</taxon>
        <taxon>Rhizobiaceae</taxon>
        <taxon>Rhizobium/Agrobacterium group</taxon>
        <taxon>Agrobacterium</taxon>
    </lineage>
</organism>
<dbReference type="STRING" id="1907666.DSM25559_4598"/>
<comment type="caution">
    <text evidence="4">Lacks conserved residue(s) required for the propagation of feature annotation.</text>
</comment>
<feature type="DNA-binding region" description="OmpR/PhoB-type" evidence="5">
    <location>
        <begin position="137"/>
        <end position="235"/>
    </location>
</feature>
<dbReference type="Proteomes" id="UP000187891">
    <property type="component" value="Unassembled WGS sequence"/>
</dbReference>
<dbReference type="RefSeq" id="WP_077122597.1">
    <property type="nucleotide sequence ID" value="NZ_CP133553.1"/>
</dbReference>
<sequence length="246" mass="27181">MQQNFDTATAVAIITRSADYFAILKHILSTEGIRAVLCNETDVDIRCADPDIVGLIIDVDADGEDASMICHRIKSSVSGKSLQVLAVIPNGQTETYLALMRAGADQCLIRPFWPPHLLTFLKGIDPAQTDRSMPLLDARLKLGDIELWPERKRATVNGAELLLGPIEFKLLEHLLTDPGRIFSRDDLIAAAWPQEVYVQPRTVDVHIGRIRRHLKKATGSNVIRTARSSGYAIELVKGDEPAAHMI</sequence>
<name>A0A1R3U122_9HYPH</name>
<keyword evidence="2" id="KW-0902">Two-component regulatory system</keyword>
<evidence type="ECO:0000256" key="2">
    <source>
        <dbReference type="ARBA" id="ARBA00023012"/>
    </source>
</evidence>
<evidence type="ECO:0000313" key="6">
    <source>
        <dbReference type="EMBL" id="SCX34718.1"/>
    </source>
</evidence>
<dbReference type="GO" id="GO:0005829">
    <property type="term" value="C:cytosol"/>
    <property type="evidence" value="ECO:0007669"/>
    <property type="project" value="TreeGrafter"/>
</dbReference>
<protein>
    <submittedName>
        <fullName evidence="6">Phosphate regulon transcriptional regulatory protein PhoB</fullName>
    </submittedName>
</protein>
<dbReference type="SMART" id="SM00862">
    <property type="entry name" value="Trans_reg_C"/>
    <property type="match status" value="1"/>
</dbReference>
<dbReference type="GO" id="GO:0000156">
    <property type="term" value="F:phosphorelay response regulator activity"/>
    <property type="evidence" value="ECO:0007669"/>
    <property type="project" value="TreeGrafter"/>
</dbReference>
<dbReference type="SUPFAM" id="SSF46894">
    <property type="entry name" value="C-terminal effector domain of the bipartite response regulators"/>
    <property type="match status" value="1"/>
</dbReference>